<dbReference type="PROSITE" id="PS50191">
    <property type="entry name" value="CRAL_TRIO"/>
    <property type="match status" value="1"/>
</dbReference>
<proteinExistence type="predicted"/>
<feature type="domain" description="CRAL-TRIO" evidence="2">
    <location>
        <begin position="144"/>
        <end position="306"/>
    </location>
</feature>
<accession>A0ABQ8P8Q4</accession>
<dbReference type="Pfam" id="PF00650">
    <property type="entry name" value="CRAL_TRIO"/>
    <property type="match status" value="1"/>
</dbReference>
<keyword evidence="4" id="KW-1185">Reference proteome</keyword>
<evidence type="ECO:0000313" key="4">
    <source>
        <dbReference type="Proteomes" id="UP001071777"/>
    </source>
</evidence>
<evidence type="ECO:0000259" key="2">
    <source>
        <dbReference type="PROSITE" id="PS50191"/>
    </source>
</evidence>
<feature type="compositionally biased region" description="Polar residues" evidence="1">
    <location>
        <begin position="580"/>
        <end position="590"/>
    </location>
</feature>
<dbReference type="SUPFAM" id="SSF52087">
    <property type="entry name" value="CRAL/TRIO domain"/>
    <property type="match status" value="1"/>
</dbReference>
<feature type="region of interest" description="Disordered" evidence="1">
    <location>
        <begin position="645"/>
        <end position="681"/>
    </location>
</feature>
<reference evidence="3" key="1">
    <citation type="submission" date="2022-10" db="EMBL/GenBank/DDBJ databases">
        <title>Adaptive evolution leads to modifications in subtelomeric GC content in a zoonotic Cryptosporidium species.</title>
        <authorList>
            <person name="Li J."/>
            <person name="Feng Y."/>
            <person name="Xiao L."/>
        </authorList>
    </citation>
    <scope>NUCLEOTIDE SEQUENCE</scope>
    <source>
        <strain evidence="3">25894</strain>
    </source>
</reference>
<comment type="caution">
    <text evidence="3">The sequence shown here is derived from an EMBL/GenBank/DDBJ whole genome shotgun (WGS) entry which is preliminary data.</text>
</comment>
<dbReference type="CDD" id="cd00170">
    <property type="entry name" value="SEC14"/>
    <property type="match status" value="1"/>
</dbReference>
<protein>
    <submittedName>
        <fullName evidence="3">Sec14 domain-containing protein</fullName>
    </submittedName>
</protein>
<dbReference type="PANTHER" id="PTHR46818">
    <property type="entry name" value="DOMAIN-CONTAINING PROTEIN, PUTATIVE-RELATED"/>
    <property type="match status" value="1"/>
</dbReference>
<gene>
    <name evidence="3" type="ORF">OJ252_1205</name>
</gene>
<dbReference type="InterPro" id="IPR001251">
    <property type="entry name" value="CRAL-TRIO_dom"/>
</dbReference>
<feature type="compositionally biased region" description="Low complexity" evidence="1">
    <location>
        <begin position="597"/>
        <end position="614"/>
    </location>
</feature>
<feature type="compositionally biased region" description="Basic and acidic residues" evidence="1">
    <location>
        <begin position="645"/>
        <end position="655"/>
    </location>
</feature>
<evidence type="ECO:0000256" key="1">
    <source>
        <dbReference type="SAM" id="MobiDB-lite"/>
    </source>
</evidence>
<organism evidence="3 4">
    <name type="scientific">Cryptosporidium canis</name>
    <dbReference type="NCBI Taxonomy" id="195482"/>
    <lineage>
        <taxon>Eukaryota</taxon>
        <taxon>Sar</taxon>
        <taxon>Alveolata</taxon>
        <taxon>Apicomplexa</taxon>
        <taxon>Conoidasida</taxon>
        <taxon>Coccidia</taxon>
        <taxon>Eucoccidiorida</taxon>
        <taxon>Eimeriorina</taxon>
        <taxon>Cryptosporidiidae</taxon>
        <taxon>Cryptosporidium</taxon>
    </lineage>
</organism>
<dbReference type="Gene3D" id="3.40.525.10">
    <property type="entry name" value="CRAL-TRIO lipid binding domain"/>
    <property type="match status" value="1"/>
</dbReference>
<feature type="region of interest" description="Disordered" evidence="1">
    <location>
        <begin position="580"/>
        <end position="630"/>
    </location>
</feature>
<feature type="compositionally biased region" description="Polar residues" evidence="1">
    <location>
        <begin position="616"/>
        <end position="629"/>
    </location>
</feature>
<name>A0ABQ8P8Q4_9CRYT</name>
<dbReference type="InterPro" id="IPR036865">
    <property type="entry name" value="CRAL-TRIO_dom_sf"/>
</dbReference>
<dbReference type="PANTHER" id="PTHR46818:SF1">
    <property type="entry name" value="CHROMOSOME UNDETERMINED SCAFFOLD_125, WHOLE GENOME SHOTGUN SEQUENCE"/>
    <property type="match status" value="1"/>
</dbReference>
<dbReference type="Proteomes" id="UP001071777">
    <property type="component" value="Unassembled WGS sequence"/>
</dbReference>
<dbReference type="SMART" id="SM00516">
    <property type="entry name" value="SEC14"/>
    <property type="match status" value="1"/>
</dbReference>
<evidence type="ECO:0000313" key="3">
    <source>
        <dbReference type="EMBL" id="KAJ1612559.1"/>
    </source>
</evidence>
<sequence>MHKGKLLEISSEWDNVAAEEYEYAPLVVTEQINEYTMPSEILLYSPTDDDIFTRFHVGSSSEFKLRQIFLQVQLLKHEEDMLIEFDNFLSEQGIKLPEFMKPLSLRVLMFNKRRHPNTYIPRSVSHLINMFNWRVSTYPLSDMEPDLRRDLESGIIYWHGRDYCLRPILTIRLSKINKHFPVERFIRLIVFCMEWGMRYLMCPGKVETCLALIDIKGVSLTSFPISTMSEISSLLTNQYSFRLYRMFILHDSLFIQTVWSLMKQFLTDLQQHKIILSRNEIKSQLFKTVHPNQVEEHFGGLQKNKTFPFYPFSFPPGPFADPKLHPNNGFTRTQGQCDATILNNFSKVTNCHLLFNKYNVLGKLRYGNNPGSDQIVWDKKGLELLGQTVSSLLNVSLQDDTGSSLVKLDKKSDHVDRSEIPISSSGCSNKRYSDAEQTEMAELRSCSFDDTKSTIVNTVGRSAEQELSAEINIGIINTININSDIANIGDVSQHFIREYSVLSESPTLTENIAMIIGDSQSFFSASSSFYVNEGGDGENPIIEDLHHNLLIDNPCYDNGIFQSFGVMPFTMDIFRNSGKSTRGSLKSWSTNKDHSANENSCSSNNSNTHNSRPSIMTLSNSDENITGTLTEDDARCRRDIADRAHDLKKSSDAHNLRHGGGGGCGQEVKGTPPSSRIGAQPPVVSMNTFSSCHSSLENAKPNGYLSCSYEQPRASRKSRIKSRIFRVISRIKSSRSSIMENT</sequence>
<dbReference type="EMBL" id="JAPCXB010000045">
    <property type="protein sequence ID" value="KAJ1612559.1"/>
    <property type="molecule type" value="Genomic_DNA"/>
</dbReference>